<sequence>MNATANLNKLSDKVYHELKLQGYSKLFNWEDYHYFKKQAQDEFNKVEAIVQLFIFYSCDMSDFEDYDF</sequence>
<dbReference type="AlphaFoldDB" id="A0AAJ3TN42"/>
<dbReference type="Proteomes" id="UP000190816">
    <property type="component" value="Unassembled WGS sequence"/>
</dbReference>
<dbReference type="RefSeq" id="WP_078402620.1">
    <property type="nucleotide sequence ID" value="NZ_CP016377.1"/>
</dbReference>
<organism evidence="1 2">
    <name type="scientific">Elizabethkingia ursingii</name>
    <dbReference type="NCBI Taxonomy" id="1756150"/>
    <lineage>
        <taxon>Bacteria</taxon>
        <taxon>Pseudomonadati</taxon>
        <taxon>Bacteroidota</taxon>
        <taxon>Flavobacteriia</taxon>
        <taxon>Flavobacteriales</taxon>
        <taxon>Weeksellaceae</taxon>
        <taxon>Elizabethkingia</taxon>
    </lineage>
</organism>
<name>A0AAJ3TN42_9FLAO</name>
<evidence type="ECO:0000313" key="1">
    <source>
        <dbReference type="EMBL" id="OPB73598.1"/>
    </source>
</evidence>
<proteinExistence type="predicted"/>
<accession>A0AAJ3TN42</accession>
<reference evidence="1 2" key="1">
    <citation type="submission" date="2016-06" db="EMBL/GenBank/DDBJ databases">
        <authorList>
            <person name="Nicholson A.C."/>
        </authorList>
    </citation>
    <scope>NUCLEOTIDE SEQUENCE [LARGE SCALE GENOMIC DNA]</scope>
    <source>
        <strain evidence="1 2">G4123</strain>
    </source>
</reference>
<dbReference type="EMBL" id="MAIC01000016">
    <property type="protein sequence ID" value="OPB73598.1"/>
    <property type="molecule type" value="Genomic_DNA"/>
</dbReference>
<comment type="caution">
    <text evidence="1">The sequence shown here is derived from an EMBL/GenBank/DDBJ whole genome shotgun (WGS) entry which is preliminary data.</text>
</comment>
<protein>
    <submittedName>
        <fullName evidence="1">Uncharacterized protein</fullName>
    </submittedName>
</protein>
<dbReference type="KEGG" id="ego:BBD34_05035"/>
<evidence type="ECO:0000313" key="2">
    <source>
        <dbReference type="Proteomes" id="UP000190816"/>
    </source>
</evidence>
<gene>
    <name evidence="1" type="ORF">BAY32_11185</name>
</gene>